<evidence type="ECO:0000256" key="1">
    <source>
        <dbReference type="ARBA" id="ARBA00001971"/>
    </source>
</evidence>
<evidence type="ECO:0000256" key="10">
    <source>
        <dbReference type="RuleBase" id="RU000461"/>
    </source>
</evidence>
<dbReference type="SUPFAM" id="SSF48264">
    <property type="entry name" value="Cytochrome P450"/>
    <property type="match status" value="1"/>
</dbReference>
<evidence type="ECO:0000256" key="8">
    <source>
        <dbReference type="ARBA" id="ARBA00023033"/>
    </source>
</evidence>
<feature type="transmembrane region" description="Helical" evidence="11">
    <location>
        <begin position="6"/>
        <end position="25"/>
    </location>
</feature>
<keyword evidence="13" id="KW-1185">Reference proteome</keyword>
<accession>A0AAD7GJ44</accession>
<evidence type="ECO:0000256" key="2">
    <source>
        <dbReference type="ARBA" id="ARBA00005179"/>
    </source>
</evidence>
<name>A0AAD7GJ44_MYCRO</name>
<gene>
    <name evidence="12" type="ORF">B0H17DRAFT_1168922</name>
</gene>
<evidence type="ECO:0000256" key="5">
    <source>
        <dbReference type="ARBA" id="ARBA00022723"/>
    </source>
</evidence>
<feature type="binding site" description="axial binding residue" evidence="9">
    <location>
        <position position="434"/>
    </location>
    <ligand>
        <name>heme</name>
        <dbReference type="ChEBI" id="CHEBI:30413"/>
    </ligand>
    <ligandPart>
        <name>Fe</name>
        <dbReference type="ChEBI" id="CHEBI:18248"/>
    </ligandPart>
</feature>
<dbReference type="PANTHER" id="PTHR46300">
    <property type="entry name" value="P450, PUTATIVE (EUROFUNG)-RELATED-RELATED"/>
    <property type="match status" value="1"/>
</dbReference>
<dbReference type="GO" id="GO:0004497">
    <property type="term" value="F:monooxygenase activity"/>
    <property type="evidence" value="ECO:0007669"/>
    <property type="project" value="UniProtKB-KW"/>
</dbReference>
<keyword evidence="7 9" id="KW-0408">Iron</keyword>
<dbReference type="PANTHER" id="PTHR46300:SF7">
    <property type="entry name" value="P450, PUTATIVE (EUROFUNG)-RELATED"/>
    <property type="match status" value="1"/>
</dbReference>
<dbReference type="InterPro" id="IPR050364">
    <property type="entry name" value="Cytochrome_P450_fung"/>
</dbReference>
<dbReference type="PRINTS" id="PR00463">
    <property type="entry name" value="EP450I"/>
</dbReference>
<dbReference type="InterPro" id="IPR036396">
    <property type="entry name" value="Cyt_P450_sf"/>
</dbReference>
<keyword evidence="4 9" id="KW-0349">Heme</keyword>
<evidence type="ECO:0000313" key="13">
    <source>
        <dbReference type="Proteomes" id="UP001221757"/>
    </source>
</evidence>
<dbReference type="EMBL" id="JARKIE010000047">
    <property type="protein sequence ID" value="KAJ7693199.1"/>
    <property type="molecule type" value="Genomic_DNA"/>
</dbReference>
<dbReference type="InterPro" id="IPR017972">
    <property type="entry name" value="Cyt_P450_CS"/>
</dbReference>
<evidence type="ECO:0000256" key="6">
    <source>
        <dbReference type="ARBA" id="ARBA00023002"/>
    </source>
</evidence>
<keyword evidence="11" id="KW-0472">Membrane</keyword>
<dbReference type="PRINTS" id="PR00385">
    <property type="entry name" value="P450"/>
</dbReference>
<dbReference type="InterPro" id="IPR002401">
    <property type="entry name" value="Cyt_P450_E_grp-I"/>
</dbReference>
<evidence type="ECO:0000256" key="9">
    <source>
        <dbReference type="PIRSR" id="PIRSR602401-1"/>
    </source>
</evidence>
<evidence type="ECO:0000256" key="4">
    <source>
        <dbReference type="ARBA" id="ARBA00022617"/>
    </source>
</evidence>
<protein>
    <submittedName>
        <fullName evidence="12">Cytochrome P450</fullName>
    </submittedName>
</protein>
<comment type="pathway">
    <text evidence="2">Secondary metabolite biosynthesis.</text>
</comment>
<sequence length="501" mass="54673">MSSTTTTILAPIVGIISLVLVQRLFQRQRGSLPPGPTGLPLIGNVLDMPSVTEWLTFAEWGAKWGGLCSATLLGQPIVILNSASAMEEMDTKGSVFSTRPRLPMAGELVGYDQTLVLMPYGARFRTFRKHFAKLLGTTGAMRQFVPLVEAETHRFLKRVLSKPNPEHLSGHLRKLTGGIILRMTYGIEVQEEEDPFVTLIEDANDNFNAATVPGAFLVDVFPAMLHLPEFLAPFKRTARIWALATRNMVEAPYLFARRQMSAGTAPISFVSSLLEAEEKMSQDDVNDIKYTASSLYGGGADTTAASLYAFFLAMVLAPDVQRKAQAEIDSVIGGARLPVFSDRDQLPYVSAVVTELLRWHSVAPLGVPHAALEDTVVDGYMIPKGSIIIANLWNMLNNPEMYPSPATFDPARHLASPAQRDPRTLCFGFGRRVCPGKELAEASLFVCIAMALAVFDIERGTGALPVHENTQGTISHAKAFDCVVRPRSEKAVTLISGDIRS</sequence>
<evidence type="ECO:0000256" key="11">
    <source>
        <dbReference type="SAM" id="Phobius"/>
    </source>
</evidence>
<keyword evidence="8 10" id="KW-0503">Monooxygenase</keyword>
<comment type="cofactor">
    <cofactor evidence="1 9">
        <name>heme</name>
        <dbReference type="ChEBI" id="CHEBI:30413"/>
    </cofactor>
</comment>
<dbReference type="CDD" id="cd11065">
    <property type="entry name" value="CYP64-like"/>
    <property type="match status" value="1"/>
</dbReference>
<evidence type="ECO:0000256" key="3">
    <source>
        <dbReference type="ARBA" id="ARBA00010617"/>
    </source>
</evidence>
<dbReference type="Gene3D" id="1.10.630.10">
    <property type="entry name" value="Cytochrome P450"/>
    <property type="match status" value="1"/>
</dbReference>
<dbReference type="InterPro" id="IPR001128">
    <property type="entry name" value="Cyt_P450"/>
</dbReference>
<dbReference type="GO" id="GO:0005506">
    <property type="term" value="F:iron ion binding"/>
    <property type="evidence" value="ECO:0007669"/>
    <property type="project" value="InterPro"/>
</dbReference>
<dbReference type="AlphaFoldDB" id="A0AAD7GJ44"/>
<keyword evidence="11" id="KW-1133">Transmembrane helix</keyword>
<evidence type="ECO:0000313" key="12">
    <source>
        <dbReference type="EMBL" id="KAJ7693199.1"/>
    </source>
</evidence>
<dbReference type="GO" id="GO:0016705">
    <property type="term" value="F:oxidoreductase activity, acting on paired donors, with incorporation or reduction of molecular oxygen"/>
    <property type="evidence" value="ECO:0007669"/>
    <property type="project" value="InterPro"/>
</dbReference>
<organism evidence="12 13">
    <name type="scientific">Mycena rosella</name>
    <name type="common">Pink bonnet</name>
    <name type="synonym">Agaricus rosellus</name>
    <dbReference type="NCBI Taxonomy" id="1033263"/>
    <lineage>
        <taxon>Eukaryota</taxon>
        <taxon>Fungi</taxon>
        <taxon>Dikarya</taxon>
        <taxon>Basidiomycota</taxon>
        <taxon>Agaricomycotina</taxon>
        <taxon>Agaricomycetes</taxon>
        <taxon>Agaricomycetidae</taxon>
        <taxon>Agaricales</taxon>
        <taxon>Marasmiineae</taxon>
        <taxon>Mycenaceae</taxon>
        <taxon>Mycena</taxon>
    </lineage>
</organism>
<dbReference type="Pfam" id="PF00067">
    <property type="entry name" value="p450"/>
    <property type="match status" value="1"/>
</dbReference>
<proteinExistence type="inferred from homology"/>
<reference evidence="12" key="1">
    <citation type="submission" date="2023-03" db="EMBL/GenBank/DDBJ databases">
        <title>Massive genome expansion in bonnet fungi (Mycena s.s.) driven by repeated elements and novel gene families across ecological guilds.</title>
        <authorList>
            <consortium name="Lawrence Berkeley National Laboratory"/>
            <person name="Harder C.B."/>
            <person name="Miyauchi S."/>
            <person name="Viragh M."/>
            <person name="Kuo A."/>
            <person name="Thoen E."/>
            <person name="Andreopoulos B."/>
            <person name="Lu D."/>
            <person name="Skrede I."/>
            <person name="Drula E."/>
            <person name="Henrissat B."/>
            <person name="Morin E."/>
            <person name="Kohler A."/>
            <person name="Barry K."/>
            <person name="LaButti K."/>
            <person name="Morin E."/>
            <person name="Salamov A."/>
            <person name="Lipzen A."/>
            <person name="Mereny Z."/>
            <person name="Hegedus B."/>
            <person name="Baldrian P."/>
            <person name="Stursova M."/>
            <person name="Weitz H."/>
            <person name="Taylor A."/>
            <person name="Grigoriev I.V."/>
            <person name="Nagy L.G."/>
            <person name="Martin F."/>
            <person name="Kauserud H."/>
        </authorList>
    </citation>
    <scope>NUCLEOTIDE SEQUENCE</scope>
    <source>
        <strain evidence="12">CBHHK067</strain>
    </source>
</reference>
<evidence type="ECO:0000256" key="7">
    <source>
        <dbReference type="ARBA" id="ARBA00023004"/>
    </source>
</evidence>
<dbReference type="Proteomes" id="UP001221757">
    <property type="component" value="Unassembled WGS sequence"/>
</dbReference>
<comment type="caution">
    <text evidence="12">The sequence shown here is derived from an EMBL/GenBank/DDBJ whole genome shotgun (WGS) entry which is preliminary data.</text>
</comment>
<keyword evidence="6 10" id="KW-0560">Oxidoreductase</keyword>
<keyword evidence="11" id="KW-0812">Transmembrane</keyword>
<dbReference type="PROSITE" id="PS00086">
    <property type="entry name" value="CYTOCHROME_P450"/>
    <property type="match status" value="1"/>
</dbReference>
<comment type="similarity">
    <text evidence="3 10">Belongs to the cytochrome P450 family.</text>
</comment>
<keyword evidence="5 9" id="KW-0479">Metal-binding</keyword>
<dbReference type="GO" id="GO:0020037">
    <property type="term" value="F:heme binding"/>
    <property type="evidence" value="ECO:0007669"/>
    <property type="project" value="InterPro"/>
</dbReference>